<keyword evidence="2" id="KW-0378">Hydrolase</keyword>
<dbReference type="SUPFAM" id="SSF74650">
    <property type="entry name" value="Galactose mutarotase-like"/>
    <property type="match status" value="1"/>
</dbReference>
<accession>A0A514LM11</accession>
<evidence type="ECO:0000256" key="1">
    <source>
        <dbReference type="ARBA" id="ARBA00007806"/>
    </source>
</evidence>
<dbReference type="Pfam" id="PF21365">
    <property type="entry name" value="Glyco_hydro_31_3rd"/>
    <property type="match status" value="1"/>
</dbReference>
<dbReference type="Pfam" id="PF01055">
    <property type="entry name" value="Glyco_hydro_31_2nd"/>
    <property type="match status" value="1"/>
</dbReference>
<keyword evidence="7" id="KW-1185">Reference proteome</keyword>
<dbReference type="GO" id="GO:0005975">
    <property type="term" value="P:carbohydrate metabolic process"/>
    <property type="evidence" value="ECO:0007669"/>
    <property type="project" value="InterPro"/>
</dbReference>
<dbReference type="GO" id="GO:0004553">
    <property type="term" value="F:hydrolase activity, hydrolyzing O-glycosyl compounds"/>
    <property type="evidence" value="ECO:0007669"/>
    <property type="project" value="InterPro"/>
</dbReference>
<dbReference type="OrthoDB" id="176168at2"/>
<evidence type="ECO:0000313" key="6">
    <source>
        <dbReference type="EMBL" id="QDI92876.1"/>
    </source>
</evidence>
<dbReference type="GO" id="GO:0030246">
    <property type="term" value="F:carbohydrate binding"/>
    <property type="evidence" value="ECO:0007669"/>
    <property type="project" value="InterPro"/>
</dbReference>
<dbReference type="InterPro" id="IPR048395">
    <property type="entry name" value="Glyco_hydro_31_C"/>
</dbReference>
<name>A0A514LM11_9BACI</name>
<feature type="domain" description="Glycoside hydrolase family 31 N-terminal" evidence="4">
    <location>
        <begin position="30"/>
        <end position="221"/>
    </location>
</feature>
<evidence type="ECO:0000256" key="2">
    <source>
        <dbReference type="RuleBase" id="RU361185"/>
    </source>
</evidence>
<dbReference type="EMBL" id="CP035485">
    <property type="protein sequence ID" value="QDI92876.1"/>
    <property type="molecule type" value="Genomic_DNA"/>
</dbReference>
<sequence>MKASHENEFNFVREQDNQLQFHSHIHDIYLKVSVLEKEIIRVTLTKQLPVLPVNTWAVAPGDTEVPYEGLDRESIHTNFSLPEYSTTIDENICRIETELLQLEMDLHHFTCKWYRKQENGYTLLAEDRRTQAYFFQIASDAPVSHYLHRGEQEAYYGFGEKTGLVNKHGERFRMSNIDAMGYNAEKTDPLYKHIPFYTTFSRENRMAYGLYYDDYNECLFDMGRELDNYHGAYRYFQTNSDFLDFYFIGGPTVADVTRRFSWLTGRPAKVPKWSIGYSGSTMRYTDEPRSQEKLFKFLNQCKQYDIHCDSFHLSSGYTSIGEKRYVFHWNRYKFPNPKAFTEQFYERGVRILANIKPSLLIDHPAYQEVADRSLLITDKSGVPEVVQFWDEEGVYLDFTNEQTIKWWKDKVKTALLHKGITSTWNDNNEFEVWNPQATVDLFGKGGKFHNYRAVFPLLMTKASLEAQKEYCPDEIPFLISRSGCAGLNRYAQTWTGDNHTSWHTLKFNVKMAIGLSLSGIYNFGHDTGGFSGNAPNSELFLRWIQSSVYYPRFTIHSWNDDGTVNEPWMHSEITHHVVDAMDWHEKLKGYIFSLICHSSEHFEPILKPTFFAFPEDMQAYIENDEFMLGDELLICTIVTPGSREREVYLPSNVGGWYDLHTEFFYGGGKHVSVPAPLSYTPVFVKGGSILPIETEASESLEVRLYPGEKAQPVTFEYYDEAEKSREIFTALHLRMWSTEEAVHVIVEKKNHHTDRRLVLNFYTPQLDNRPVWVNGEKAKEFWL</sequence>
<dbReference type="CDD" id="cd14752">
    <property type="entry name" value="GH31_N"/>
    <property type="match status" value="1"/>
</dbReference>
<dbReference type="KEGG" id="sale:EPH95_18280"/>
<organism evidence="6 7">
    <name type="scientific">Salicibibacter halophilus</name>
    <dbReference type="NCBI Taxonomy" id="2502791"/>
    <lineage>
        <taxon>Bacteria</taxon>
        <taxon>Bacillati</taxon>
        <taxon>Bacillota</taxon>
        <taxon>Bacilli</taxon>
        <taxon>Bacillales</taxon>
        <taxon>Bacillaceae</taxon>
        <taxon>Salicibibacter</taxon>
    </lineage>
</organism>
<feature type="domain" description="Glycosyl hydrolase family 31 C-terminal" evidence="5">
    <location>
        <begin position="603"/>
        <end position="690"/>
    </location>
</feature>
<dbReference type="Gene3D" id="3.20.20.80">
    <property type="entry name" value="Glycosidases"/>
    <property type="match status" value="1"/>
</dbReference>
<dbReference type="InterPro" id="IPR013780">
    <property type="entry name" value="Glyco_hydro_b"/>
</dbReference>
<dbReference type="InterPro" id="IPR011013">
    <property type="entry name" value="Gal_mutarotase_sf_dom"/>
</dbReference>
<dbReference type="Gene3D" id="2.60.40.1760">
    <property type="entry name" value="glycosyl hydrolase (family 31)"/>
    <property type="match status" value="1"/>
</dbReference>
<evidence type="ECO:0000313" key="7">
    <source>
        <dbReference type="Proteomes" id="UP000319756"/>
    </source>
</evidence>
<protein>
    <submittedName>
        <fullName evidence="6">Alpha-glucosidase</fullName>
    </submittedName>
</protein>
<dbReference type="CDD" id="cd06599">
    <property type="entry name" value="GH31_glycosidase_Aec37"/>
    <property type="match status" value="1"/>
</dbReference>
<dbReference type="PANTHER" id="PTHR22762:SF165">
    <property type="entry name" value="PUTATIVE (AFU_ORTHOLOGUE AFUA_1G06560)-RELATED"/>
    <property type="match status" value="1"/>
</dbReference>
<feature type="domain" description="Glycoside hydrolase family 31 TIM barrel" evidence="3">
    <location>
        <begin position="267"/>
        <end position="594"/>
    </location>
</feature>
<evidence type="ECO:0000259" key="3">
    <source>
        <dbReference type="Pfam" id="PF01055"/>
    </source>
</evidence>
<dbReference type="Pfam" id="PF13802">
    <property type="entry name" value="Gal_mutarotas_2"/>
    <property type="match status" value="1"/>
</dbReference>
<reference evidence="7" key="1">
    <citation type="submission" date="2019-01" db="EMBL/GenBank/DDBJ databases">
        <title>Genomic analysis of Salicibibacter sp. NKC3-5.</title>
        <authorList>
            <person name="Oh Y.J."/>
        </authorList>
    </citation>
    <scope>NUCLEOTIDE SEQUENCE [LARGE SCALE GENOMIC DNA]</scope>
    <source>
        <strain evidence="7">NKC3-5</strain>
    </source>
</reference>
<evidence type="ECO:0000259" key="5">
    <source>
        <dbReference type="Pfam" id="PF21365"/>
    </source>
</evidence>
<evidence type="ECO:0000259" key="4">
    <source>
        <dbReference type="Pfam" id="PF13802"/>
    </source>
</evidence>
<dbReference type="SUPFAM" id="SSF51445">
    <property type="entry name" value="(Trans)glycosidases"/>
    <property type="match status" value="1"/>
</dbReference>
<proteinExistence type="inferred from homology"/>
<dbReference type="SUPFAM" id="SSF51011">
    <property type="entry name" value="Glycosyl hydrolase domain"/>
    <property type="match status" value="1"/>
</dbReference>
<dbReference type="InterPro" id="IPR017853">
    <property type="entry name" value="GH"/>
</dbReference>
<dbReference type="InterPro" id="IPR025887">
    <property type="entry name" value="Glyco_hydro_31_N_dom"/>
</dbReference>
<dbReference type="InterPro" id="IPR000322">
    <property type="entry name" value="Glyco_hydro_31_TIM"/>
</dbReference>
<dbReference type="Gene3D" id="2.60.40.1180">
    <property type="entry name" value="Golgi alpha-mannosidase II"/>
    <property type="match status" value="1"/>
</dbReference>
<comment type="similarity">
    <text evidence="1 2">Belongs to the glycosyl hydrolase 31 family.</text>
</comment>
<dbReference type="Proteomes" id="UP000319756">
    <property type="component" value="Chromosome"/>
</dbReference>
<keyword evidence="2" id="KW-0326">Glycosidase</keyword>
<dbReference type="AlphaFoldDB" id="A0A514LM11"/>
<dbReference type="RefSeq" id="WP_142091371.1">
    <property type="nucleotide sequence ID" value="NZ_CP035485.1"/>
</dbReference>
<gene>
    <name evidence="6" type="ORF">EPH95_18280</name>
</gene>
<dbReference type="PANTHER" id="PTHR22762">
    <property type="entry name" value="ALPHA-GLUCOSIDASE"/>
    <property type="match status" value="1"/>
</dbReference>